<sequence>MKIAILGANGKTGTHLIQQALAAGHEVIAYVRRPEAVPVQAGVTIIGGQLDDVAGMARAFSGADAVVCCIGPKVGLPAMLKTVLMRTYLGPILKAVKQANVHRFVLMSAFGVGDTAKKASLLARIGYGTAFASIFGDKEQAEKLLPGSGLNWAAVYPVILYEAPPLAHVSVQRMEDVDHVPGLPKVTFANVATVLLDLAAHPERPGQRFLITA</sequence>
<dbReference type="InterPro" id="IPR051606">
    <property type="entry name" value="Polyketide_Oxido-like"/>
</dbReference>
<reference evidence="2 3" key="1">
    <citation type="submission" date="2015-06" db="EMBL/GenBank/DDBJ databases">
        <title>Improved classification and identification of acetic acid bacteria using matrix-assisted laser desorption/ionization time-of-flight mass spectrometry; Gluconobacter nephelii and Gluconobacter uchimurae are later heterotypic synonyms of Gluconobacter japonicus and Gluconobacter oxydans, respectively.</title>
        <authorList>
            <person name="Li L."/>
            <person name="Cleenwerck I."/>
            <person name="De Vuyst L."/>
            <person name="Vandamme P."/>
        </authorList>
    </citation>
    <scope>NUCLEOTIDE SEQUENCE [LARGE SCALE GENOMIC DNA]</scope>
    <source>
        <strain evidence="2 3">LMG 1699</strain>
    </source>
</reference>
<evidence type="ECO:0000259" key="1">
    <source>
        <dbReference type="Pfam" id="PF13460"/>
    </source>
</evidence>
<dbReference type="PANTHER" id="PTHR43355:SF2">
    <property type="entry name" value="FLAVIN REDUCTASE (NADPH)"/>
    <property type="match status" value="1"/>
</dbReference>
<dbReference type="GO" id="GO:0042602">
    <property type="term" value="F:riboflavin reductase (NADPH) activity"/>
    <property type="evidence" value="ECO:0007669"/>
    <property type="project" value="TreeGrafter"/>
</dbReference>
<proteinExistence type="predicted"/>
<dbReference type="Pfam" id="PF13460">
    <property type="entry name" value="NAD_binding_10"/>
    <property type="match status" value="1"/>
</dbReference>
<dbReference type="Gene3D" id="3.40.50.720">
    <property type="entry name" value="NAD(P)-binding Rossmann-like Domain"/>
    <property type="match status" value="1"/>
</dbReference>
<dbReference type="SUPFAM" id="SSF51735">
    <property type="entry name" value="NAD(P)-binding Rossmann-fold domains"/>
    <property type="match status" value="1"/>
</dbReference>
<comment type="caution">
    <text evidence="2">The sequence shown here is derived from an EMBL/GenBank/DDBJ whole genome shotgun (WGS) entry which is preliminary data.</text>
</comment>
<dbReference type="EMBL" id="LHZX01000249">
    <property type="protein sequence ID" value="KXV70070.1"/>
    <property type="molecule type" value="Genomic_DNA"/>
</dbReference>
<dbReference type="OrthoDB" id="9814124at2"/>
<gene>
    <name evidence="2" type="ORF">AD951_03920</name>
</gene>
<dbReference type="Proteomes" id="UP000075377">
    <property type="component" value="Unassembled WGS sequence"/>
</dbReference>
<evidence type="ECO:0000313" key="3">
    <source>
        <dbReference type="Proteomes" id="UP000075377"/>
    </source>
</evidence>
<dbReference type="InterPro" id="IPR016040">
    <property type="entry name" value="NAD(P)-bd_dom"/>
</dbReference>
<dbReference type="PATRIC" id="fig|178901.14.peg.479"/>
<feature type="domain" description="NAD(P)-binding" evidence="1">
    <location>
        <begin position="7"/>
        <end position="202"/>
    </location>
</feature>
<dbReference type="PANTHER" id="PTHR43355">
    <property type="entry name" value="FLAVIN REDUCTASE (NADPH)"/>
    <property type="match status" value="1"/>
</dbReference>
<dbReference type="AlphaFoldDB" id="A0A149UQ06"/>
<protein>
    <recommendedName>
        <fullName evidence="1">NAD(P)-binding domain-containing protein</fullName>
    </recommendedName>
</protein>
<dbReference type="InterPro" id="IPR036291">
    <property type="entry name" value="NAD(P)-bd_dom_sf"/>
</dbReference>
<name>A0A149UQ06_9PROT</name>
<dbReference type="RefSeq" id="WP_061499516.1">
    <property type="nucleotide sequence ID" value="NZ_LHZX01000249.1"/>
</dbReference>
<accession>A0A149UQ06</accession>
<organism evidence="2 3">
    <name type="scientific">Acetobacter malorum</name>
    <dbReference type="NCBI Taxonomy" id="178901"/>
    <lineage>
        <taxon>Bacteria</taxon>
        <taxon>Pseudomonadati</taxon>
        <taxon>Pseudomonadota</taxon>
        <taxon>Alphaproteobacteria</taxon>
        <taxon>Acetobacterales</taxon>
        <taxon>Acetobacteraceae</taxon>
        <taxon>Acetobacter</taxon>
    </lineage>
</organism>
<evidence type="ECO:0000313" key="2">
    <source>
        <dbReference type="EMBL" id="KXV70070.1"/>
    </source>
</evidence>
<dbReference type="GO" id="GO:0004074">
    <property type="term" value="F:biliverdin reductase [NAD(P)H] activity"/>
    <property type="evidence" value="ECO:0007669"/>
    <property type="project" value="TreeGrafter"/>
</dbReference>